<gene>
    <name evidence="2" type="ORF">SMALB_0101</name>
</gene>
<evidence type="ECO:0000313" key="2">
    <source>
        <dbReference type="EMBL" id="NIY62200.1"/>
    </source>
</evidence>
<dbReference type="RefSeq" id="WP_167499373.1">
    <property type="nucleotide sequence ID" value="NZ_JAALLH010000001.1"/>
</dbReference>
<evidence type="ECO:0000256" key="1">
    <source>
        <dbReference type="ARBA" id="ARBA00022679"/>
    </source>
</evidence>
<reference evidence="2 3" key="1">
    <citation type="submission" date="2020-02" db="EMBL/GenBank/DDBJ databases">
        <title>Streptomyces malaysiensis DSM14702 (JHCC583434, PFL_A843) Genome sequencing and assembly.</title>
        <authorList>
            <person name="Samborskyy M."/>
        </authorList>
    </citation>
    <scope>NUCLEOTIDE SEQUENCE [LARGE SCALE GENOMIC DNA]</scope>
    <source>
        <strain evidence="2 3">DSM 14702</strain>
    </source>
</reference>
<organism evidence="2 3">
    <name type="scientific">Streptomyces malaysiensis</name>
    <dbReference type="NCBI Taxonomy" id="92644"/>
    <lineage>
        <taxon>Bacteria</taxon>
        <taxon>Bacillati</taxon>
        <taxon>Actinomycetota</taxon>
        <taxon>Actinomycetes</taxon>
        <taxon>Kitasatosporales</taxon>
        <taxon>Streptomycetaceae</taxon>
        <taxon>Streptomyces</taxon>
        <taxon>Streptomyces violaceusniger group</taxon>
    </lineage>
</organism>
<dbReference type="GO" id="GO:0033608">
    <property type="term" value="F:formyl-CoA transferase activity"/>
    <property type="evidence" value="ECO:0007669"/>
    <property type="project" value="UniProtKB-EC"/>
</dbReference>
<evidence type="ECO:0000313" key="3">
    <source>
        <dbReference type="Proteomes" id="UP000536624"/>
    </source>
</evidence>
<dbReference type="EC" id="2.8.3.16" evidence="2"/>
<dbReference type="InterPro" id="IPR050483">
    <property type="entry name" value="CoA-transferase_III_domain"/>
</dbReference>
<proteinExistence type="predicted"/>
<dbReference type="Gene3D" id="3.40.50.10540">
    <property type="entry name" value="Crotonobetainyl-coa:carnitine coa-transferase, domain 1"/>
    <property type="match status" value="1"/>
</dbReference>
<dbReference type="PANTHER" id="PTHR48207:SF3">
    <property type="entry name" value="SUCCINATE--HYDROXYMETHYLGLUTARATE COA-TRANSFERASE"/>
    <property type="match status" value="1"/>
</dbReference>
<accession>A0A7X5WXT9</accession>
<dbReference type="InterPro" id="IPR044855">
    <property type="entry name" value="CoA-Trfase_III_dom3_sf"/>
</dbReference>
<dbReference type="PANTHER" id="PTHR48207">
    <property type="entry name" value="SUCCINATE--HYDROXYMETHYLGLUTARATE COA-TRANSFERASE"/>
    <property type="match status" value="1"/>
</dbReference>
<dbReference type="Proteomes" id="UP000536624">
    <property type="component" value="Unassembled WGS sequence"/>
</dbReference>
<dbReference type="EMBL" id="JAALLH010000001">
    <property type="protein sequence ID" value="NIY62200.1"/>
    <property type="molecule type" value="Genomic_DNA"/>
</dbReference>
<dbReference type="Pfam" id="PF02515">
    <property type="entry name" value="CoA_transf_3"/>
    <property type="match status" value="1"/>
</dbReference>
<keyword evidence="1 2" id="KW-0808">Transferase</keyword>
<dbReference type="AlphaFoldDB" id="A0A7X5WXT9"/>
<sequence length="402" mass="43646">MHHASGSALPVARLPRDLPLRGVTVVSCEQAVAAPFATRQLADLGARVIKIERPGRGDFARDYDETVRGMSSHFVWLNRSKESVALDLKDPSSHDVMAALLERADVFVQNLAPGAADRLGLGAAELRARWPRLITCSVSGYGTNGPLRDAKAYDLLIQSEAGLVSITGTEAEPAKTGIPAADIAAGMYAFSGILTALYDRQRTNVGTALDISLFDALVEWMGYPLYYTGHGGNAPQRTGTSHAAIAPYGTFRAGDGTDVVLSVQNEREWEAFCSIVLDDSDVSTDPRFATGALRVRHREELDRLIHDRLGMLTGEQFQARLERAAIAHARQRDLHSVLEHPQLSSRGRWRDVDSPVGHLRATLPPICMEGVEPRMDRIPAVGEHTEAVLAELGLSGRTSMIT</sequence>
<dbReference type="Gene3D" id="3.30.1540.10">
    <property type="entry name" value="formyl-coa transferase, domain 3"/>
    <property type="match status" value="1"/>
</dbReference>
<dbReference type="SUPFAM" id="SSF89796">
    <property type="entry name" value="CoA-transferase family III (CaiB/BaiF)"/>
    <property type="match status" value="1"/>
</dbReference>
<dbReference type="InterPro" id="IPR003673">
    <property type="entry name" value="CoA-Trfase_fam_III"/>
</dbReference>
<dbReference type="InterPro" id="IPR023606">
    <property type="entry name" value="CoA-Trfase_III_dom_1_sf"/>
</dbReference>
<comment type="caution">
    <text evidence="2">The sequence shown here is derived from an EMBL/GenBank/DDBJ whole genome shotgun (WGS) entry which is preliminary data.</text>
</comment>
<name>A0A7X5WXT9_STRMQ</name>
<protein>
    <submittedName>
        <fullName evidence="2">L-carnitine dehydratase/bile acid-inducible protein F</fullName>
        <ecNumber evidence="2">2.8.3.16</ecNumber>
    </submittedName>
</protein>